<evidence type="ECO:0000259" key="10">
    <source>
        <dbReference type="PROSITE" id="PS50839"/>
    </source>
</evidence>
<keyword evidence="7 8" id="KW-0472">Membrane</keyword>
<evidence type="ECO:0000256" key="2">
    <source>
        <dbReference type="ARBA" id="ARBA00022679"/>
    </source>
</evidence>
<dbReference type="SMART" id="SM00387">
    <property type="entry name" value="HATPase_c"/>
    <property type="match status" value="1"/>
</dbReference>
<dbReference type="Gene3D" id="1.20.5.1930">
    <property type="match status" value="1"/>
</dbReference>
<keyword evidence="12" id="KW-1185">Reference proteome</keyword>
<accession>A0A7X4HIB9</accession>
<keyword evidence="5 8" id="KW-1133">Transmembrane helix</keyword>
<feature type="domain" description="Histidine kinase" evidence="9">
    <location>
        <begin position="398"/>
        <end position="591"/>
    </location>
</feature>
<evidence type="ECO:0000256" key="5">
    <source>
        <dbReference type="ARBA" id="ARBA00022989"/>
    </source>
</evidence>
<dbReference type="PANTHER" id="PTHR24421">
    <property type="entry name" value="NITRATE/NITRITE SENSOR PROTEIN NARX-RELATED"/>
    <property type="match status" value="1"/>
</dbReference>
<proteinExistence type="predicted"/>
<dbReference type="Gene3D" id="3.30.565.10">
    <property type="entry name" value="Histidine kinase-like ATPase, C-terminal domain"/>
    <property type="match status" value="1"/>
</dbReference>
<evidence type="ECO:0000313" key="12">
    <source>
        <dbReference type="Proteomes" id="UP000450676"/>
    </source>
</evidence>
<evidence type="ECO:0000256" key="1">
    <source>
        <dbReference type="ARBA" id="ARBA00004370"/>
    </source>
</evidence>
<keyword evidence="2" id="KW-0808">Transferase</keyword>
<dbReference type="InterPro" id="IPR050482">
    <property type="entry name" value="Sensor_HK_TwoCompSys"/>
</dbReference>
<reference evidence="11 12" key="1">
    <citation type="submission" date="2019-12" db="EMBL/GenBank/DDBJ databases">
        <title>Novel species isolated from a subtropical stream in China.</title>
        <authorList>
            <person name="Lu H."/>
        </authorList>
    </citation>
    <scope>NUCLEOTIDE SEQUENCE [LARGE SCALE GENOMIC DNA]</scope>
    <source>
        <strain evidence="11 12">FT127W</strain>
    </source>
</reference>
<dbReference type="InterPro" id="IPR036890">
    <property type="entry name" value="HATPase_C_sf"/>
</dbReference>
<dbReference type="EMBL" id="WWCU01000066">
    <property type="protein sequence ID" value="MYN11303.1"/>
    <property type="molecule type" value="Genomic_DNA"/>
</dbReference>
<dbReference type="PANTHER" id="PTHR24421:SF59">
    <property type="entry name" value="OXYGEN SENSOR HISTIDINE KINASE NREB"/>
    <property type="match status" value="1"/>
</dbReference>
<dbReference type="Pfam" id="PF02518">
    <property type="entry name" value="HATPase_c"/>
    <property type="match status" value="1"/>
</dbReference>
<evidence type="ECO:0000256" key="6">
    <source>
        <dbReference type="ARBA" id="ARBA00023012"/>
    </source>
</evidence>
<evidence type="ECO:0000259" key="9">
    <source>
        <dbReference type="PROSITE" id="PS50109"/>
    </source>
</evidence>
<evidence type="ECO:0000256" key="3">
    <source>
        <dbReference type="ARBA" id="ARBA00022692"/>
    </source>
</evidence>
<dbReference type="GO" id="GO:0046983">
    <property type="term" value="F:protein dimerization activity"/>
    <property type="evidence" value="ECO:0007669"/>
    <property type="project" value="InterPro"/>
</dbReference>
<evidence type="ECO:0000313" key="11">
    <source>
        <dbReference type="EMBL" id="MYN11303.1"/>
    </source>
</evidence>
<name>A0A7X4HIB9_9BURK</name>
<dbReference type="CDD" id="cd16917">
    <property type="entry name" value="HATPase_UhpB-NarQ-NarX-like"/>
    <property type="match status" value="1"/>
</dbReference>
<keyword evidence="4 11" id="KW-0418">Kinase</keyword>
<dbReference type="PROSITE" id="PS50109">
    <property type="entry name" value="HIS_KIN"/>
    <property type="match status" value="1"/>
</dbReference>
<keyword evidence="6" id="KW-0902">Two-component regulatory system</keyword>
<dbReference type="PROSITE" id="PS50839">
    <property type="entry name" value="CHASE"/>
    <property type="match status" value="1"/>
</dbReference>
<organism evidence="11 12">
    <name type="scientific">Pseudoduganella aquatica</name>
    <dbReference type="NCBI Taxonomy" id="2660641"/>
    <lineage>
        <taxon>Bacteria</taxon>
        <taxon>Pseudomonadati</taxon>
        <taxon>Pseudomonadota</taxon>
        <taxon>Betaproteobacteria</taxon>
        <taxon>Burkholderiales</taxon>
        <taxon>Oxalobacteraceae</taxon>
        <taxon>Telluria group</taxon>
        <taxon>Pseudoduganella</taxon>
    </lineage>
</organism>
<dbReference type="Pfam" id="PF03924">
    <property type="entry name" value="CHASE"/>
    <property type="match status" value="1"/>
</dbReference>
<dbReference type="SMART" id="SM01079">
    <property type="entry name" value="CHASE"/>
    <property type="match status" value="1"/>
</dbReference>
<dbReference type="SUPFAM" id="SSF55874">
    <property type="entry name" value="ATPase domain of HSP90 chaperone/DNA topoisomerase II/histidine kinase"/>
    <property type="match status" value="1"/>
</dbReference>
<comment type="caution">
    <text evidence="11">The sequence shown here is derived from an EMBL/GenBank/DDBJ whole genome shotgun (WGS) entry which is preliminary data.</text>
</comment>
<comment type="subcellular location">
    <subcellularLocation>
        <location evidence="1">Membrane</location>
    </subcellularLocation>
</comment>
<evidence type="ECO:0000256" key="8">
    <source>
        <dbReference type="SAM" id="Phobius"/>
    </source>
</evidence>
<protein>
    <submittedName>
        <fullName evidence="11">Histidine kinase</fullName>
    </submittedName>
</protein>
<keyword evidence="3 8" id="KW-0812">Transmembrane</keyword>
<dbReference type="Proteomes" id="UP000450676">
    <property type="component" value="Unassembled WGS sequence"/>
</dbReference>
<feature type="transmembrane region" description="Helical" evidence="8">
    <location>
        <begin position="322"/>
        <end position="342"/>
    </location>
</feature>
<dbReference type="InterPro" id="IPR011712">
    <property type="entry name" value="Sig_transdc_His_kin_sub3_dim/P"/>
</dbReference>
<dbReference type="Gene3D" id="3.30.450.350">
    <property type="entry name" value="CHASE domain"/>
    <property type="match status" value="1"/>
</dbReference>
<dbReference type="InterPro" id="IPR006189">
    <property type="entry name" value="CHASE_dom"/>
</dbReference>
<dbReference type="InterPro" id="IPR003594">
    <property type="entry name" value="HATPase_dom"/>
</dbReference>
<dbReference type="GO" id="GO:0016020">
    <property type="term" value="C:membrane"/>
    <property type="evidence" value="ECO:0007669"/>
    <property type="project" value="UniProtKB-SubCell"/>
</dbReference>
<gene>
    <name evidence="11" type="ORF">GTP77_28735</name>
</gene>
<dbReference type="AlphaFoldDB" id="A0A7X4HIB9"/>
<dbReference type="InterPro" id="IPR042240">
    <property type="entry name" value="CHASE_sf"/>
</dbReference>
<dbReference type="GO" id="GO:0000155">
    <property type="term" value="F:phosphorelay sensor kinase activity"/>
    <property type="evidence" value="ECO:0007669"/>
    <property type="project" value="InterPro"/>
</dbReference>
<evidence type="ECO:0000256" key="7">
    <source>
        <dbReference type="ARBA" id="ARBA00023136"/>
    </source>
</evidence>
<dbReference type="InterPro" id="IPR005467">
    <property type="entry name" value="His_kinase_dom"/>
</dbReference>
<dbReference type="Pfam" id="PF07730">
    <property type="entry name" value="HisKA_3"/>
    <property type="match status" value="1"/>
</dbReference>
<feature type="domain" description="CHASE" evidence="10">
    <location>
        <begin position="79"/>
        <end position="307"/>
    </location>
</feature>
<sequence>MGAFIARKKLFSPRQPLWWTGLLLSLGVGAALHGFTSNSLQAEASARFRTQARSSQFNIATAIKAYTDVLRGTASYFQAVDSITRENFHRYVQGLDLAHNFPAIVSINFAQHVPAGQRAAFEQHVRRSARPGLDGYPELVLKPGDSQADAAILSLIEPIAGLEAKFGVDIAARPVVAESLAQSRDTGMLSASGLPIGFDRLPNRQALAMRLPVYRPDLPINTVPERRAAYLGSVGIGFSVNRLVSEALAEIPVRNARLTLRDVSEGSPTAATLLYDSADASPGGAGNERMITCVLPIDFNGRQWQATFTAPMSSLYSRVDALLPWLALLTGFAGTMLMYALFHTLSSSRLRAIRMAKDMTRELRESQAKLQLSHHKLRRLAAHAEQIKEEERKRIAREIHDDLGQNLLALRIEADVLTTRTSHRHSRLHERARCTLAQIDHTIKSVRQIINDLRPNVLDLGLSAAVEWQIEQFRQRSGIVCELIEHSADIDQGIDDKCAIAYFRILQESLSNILQHANASMVRVELRRQDGLLSMSISDNGVGLHDRSRNKFGSFGLVGIEERVSILGGSCTIGGSPNAGTTILITVPVPTLPPAYPHRLGTV</sequence>
<evidence type="ECO:0000256" key="4">
    <source>
        <dbReference type="ARBA" id="ARBA00022777"/>
    </source>
</evidence>